<dbReference type="RefSeq" id="WP_116422127.1">
    <property type="nucleotide sequence ID" value="NZ_NMUE01000077.1"/>
</dbReference>
<evidence type="ECO:0000313" key="2">
    <source>
        <dbReference type="Proteomes" id="UP000257123"/>
    </source>
</evidence>
<name>A0A371QU88_9CREN</name>
<organism evidence="1 2">
    <name type="scientific">Pyrobaculum aerophilum</name>
    <dbReference type="NCBI Taxonomy" id="13773"/>
    <lineage>
        <taxon>Archaea</taxon>
        <taxon>Thermoproteota</taxon>
        <taxon>Thermoprotei</taxon>
        <taxon>Thermoproteales</taxon>
        <taxon>Thermoproteaceae</taxon>
        <taxon>Pyrobaculum</taxon>
    </lineage>
</organism>
<sequence>MFESAAAVYGRERVVEAVKQLRRELEPYSTTVTLGGREHELILFKTGEAPFTKAVAYVLLEELAKRAPEVRERHLLSLSKINILKRTAGMYTLYS</sequence>
<dbReference type="EMBL" id="NMUE01000077">
    <property type="protein sequence ID" value="RFA92822.1"/>
    <property type="molecule type" value="Genomic_DNA"/>
</dbReference>
<accession>A0A371QU88</accession>
<dbReference type="AlphaFoldDB" id="A0A371QU88"/>
<proteinExistence type="predicted"/>
<comment type="caution">
    <text evidence="1">The sequence shown here is derived from an EMBL/GenBank/DDBJ whole genome shotgun (WGS) entry which is preliminary data.</text>
</comment>
<protein>
    <submittedName>
        <fullName evidence="1">Uncharacterized protein</fullName>
    </submittedName>
</protein>
<dbReference type="Proteomes" id="UP000257123">
    <property type="component" value="Unassembled WGS sequence"/>
</dbReference>
<reference evidence="1 2" key="1">
    <citation type="submission" date="2017-07" db="EMBL/GenBank/DDBJ databases">
        <title>Draft genome sequence of aerobic hyperthermophilic archaea, Pyrobaculum aerophilum YKB31 and YKB32.</title>
        <authorList>
            <person name="Mochizuki T."/>
            <person name="Berliner A.J."/>
            <person name="Yoshida-Takashima Y."/>
            <person name="Takaki Y."/>
            <person name="Nunoura T."/>
            <person name="Takai K."/>
        </authorList>
    </citation>
    <scope>NUCLEOTIDE SEQUENCE [LARGE SCALE GENOMIC DNA]</scope>
    <source>
        <strain evidence="1 2">YKB31</strain>
    </source>
</reference>
<gene>
    <name evidence="1" type="ORF">CGL51_13850</name>
</gene>
<evidence type="ECO:0000313" key="1">
    <source>
        <dbReference type="EMBL" id="RFA92822.1"/>
    </source>
</evidence>